<dbReference type="Proteomes" id="UP000832034">
    <property type="component" value="Chromosome"/>
</dbReference>
<feature type="transmembrane region" description="Helical" evidence="6">
    <location>
        <begin position="32"/>
        <end position="54"/>
    </location>
</feature>
<evidence type="ECO:0000256" key="5">
    <source>
        <dbReference type="ARBA" id="ARBA00023136"/>
    </source>
</evidence>
<accession>A0ABY4EB32</accession>
<feature type="transmembrane region" description="Helical" evidence="6">
    <location>
        <begin position="61"/>
        <end position="85"/>
    </location>
</feature>
<dbReference type="EMBL" id="CP091512">
    <property type="protein sequence ID" value="UOO92624.1"/>
    <property type="molecule type" value="Genomic_DNA"/>
</dbReference>
<dbReference type="Pfam" id="PF03899">
    <property type="entry name" value="ATP-synt_I"/>
    <property type="match status" value="1"/>
</dbReference>
<comment type="subcellular location">
    <subcellularLocation>
        <location evidence="1">Cell membrane</location>
        <topology evidence="1">Multi-pass membrane protein</topology>
    </subcellularLocation>
</comment>
<dbReference type="RefSeq" id="WP_019957974.1">
    <property type="nucleotide sequence ID" value="NZ_CP091512.1"/>
</dbReference>
<feature type="transmembrane region" description="Helical" evidence="6">
    <location>
        <begin position="7"/>
        <end position="26"/>
    </location>
</feature>
<sequence>MKKVISYQLVVIACYALGLYLVWGQVAAVSGLAGALSYAIPNMVAVLILSLFSINPVMSYAAFMVAEGLKITLAAVMMLLIMYFFHTQIMWLPFIIGLIISSHIVFIVFWKLNHGE</sequence>
<feature type="transmembrane region" description="Helical" evidence="6">
    <location>
        <begin position="91"/>
        <end position="110"/>
    </location>
</feature>
<evidence type="ECO:0000256" key="4">
    <source>
        <dbReference type="ARBA" id="ARBA00022989"/>
    </source>
</evidence>
<keyword evidence="4 6" id="KW-1133">Transmembrane helix</keyword>
<proteinExistence type="predicted"/>
<dbReference type="InterPro" id="IPR005598">
    <property type="entry name" value="ATP_synth_I"/>
</dbReference>
<evidence type="ECO:0000256" key="2">
    <source>
        <dbReference type="ARBA" id="ARBA00022475"/>
    </source>
</evidence>
<evidence type="ECO:0000256" key="1">
    <source>
        <dbReference type="ARBA" id="ARBA00004651"/>
    </source>
</evidence>
<protein>
    <submittedName>
        <fullName evidence="7">ATP synthase subunit I</fullName>
    </submittedName>
</protein>
<keyword evidence="5 6" id="KW-0472">Membrane</keyword>
<evidence type="ECO:0000256" key="3">
    <source>
        <dbReference type="ARBA" id="ARBA00022692"/>
    </source>
</evidence>
<organism evidence="7 8">
    <name type="scientific">Vitreoscilla stercoraria</name>
    <dbReference type="NCBI Taxonomy" id="61"/>
    <lineage>
        <taxon>Bacteria</taxon>
        <taxon>Pseudomonadati</taxon>
        <taxon>Pseudomonadota</taxon>
        <taxon>Betaproteobacteria</taxon>
        <taxon>Neisseriales</taxon>
        <taxon>Neisseriaceae</taxon>
        <taxon>Vitreoscilla</taxon>
    </lineage>
</organism>
<keyword evidence="8" id="KW-1185">Reference proteome</keyword>
<evidence type="ECO:0000256" key="6">
    <source>
        <dbReference type="SAM" id="Phobius"/>
    </source>
</evidence>
<evidence type="ECO:0000313" key="8">
    <source>
        <dbReference type="Proteomes" id="UP000832034"/>
    </source>
</evidence>
<keyword evidence="2" id="KW-1003">Cell membrane</keyword>
<reference evidence="7" key="1">
    <citation type="submission" date="2021-12" db="EMBL/GenBank/DDBJ databases">
        <authorList>
            <person name="Veyrier F.J."/>
        </authorList>
    </citation>
    <scope>NUCLEOTIDE SEQUENCE</scope>
    <source>
        <strain evidence="7">SAG 1488-6</strain>
    </source>
</reference>
<reference evidence="7" key="2">
    <citation type="journal article" date="2022" name="Res Sq">
        <title>Evolution of multicellular longitudinally dividing oral cavity symbionts (Neisseriaceae).</title>
        <authorList>
            <person name="Nyongesa S."/>
            <person name="Weber P."/>
            <person name="Bernet E."/>
            <person name="Pullido F."/>
            <person name="Nieckarz M."/>
            <person name="Delaby M."/>
            <person name="Nieves C."/>
            <person name="Viehboeck T."/>
            <person name="Krause N."/>
            <person name="Rivera-Millot A."/>
            <person name="Nakamura A."/>
            <person name="Vischer N."/>
            <person name="VanNieuwenhze M."/>
            <person name="Brun Y."/>
            <person name="Cava F."/>
            <person name="Bulgheresi S."/>
            <person name="Veyrier F."/>
        </authorList>
    </citation>
    <scope>NUCLEOTIDE SEQUENCE</scope>
    <source>
        <strain evidence="7">SAG 1488-6</strain>
    </source>
</reference>
<keyword evidence="3 6" id="KW-0812">Transmembrane</keyword>
<evidence type="ECO:0000313" key="7">
    <source>
        <dbReference type="EMBL" id="UOO92624.1"/>
    </source>
</evidence>
<gene>
    <name evidence="7" type="ORF">LVJ81_00830</name>
</gene>
<name>A0ABY4EB32_VITST</name>